<dbReference type="Proteomes" id="UP000245207">
    <property type="component" value="Unassembled WGS sequence"/>
</dbReference>
<protein>
    <submittedName>
        <fullName evidence="2">Uncharacterized protein</fullName>
    </submittedName>
</protein>
<keyword evidence="3" id="KW-1185">Reference proteome</keyword>
<name>A0A2U1NCC0_ARTAN</name>
<accession>A0A2U1NCC0</accession>
<feature type="compositionally biased region" description="Basic and acidic residues" evidence="1">
    <location>
        <begin position="73"/>
        <end position="83"/>
    </location>
</feature>
<feature type="compositionally biased region" description="Polar residues" evidence="1">
    <location>
        <begin position="24"/>
        <end position="34"/>
    </location>
</feature>
<feature type="compositionally biased region" description="Low complexity" evidence="1">
    <location>
        <begin position="58"/>
        <end position="67"/>
    </location>
</feature>
<organism evidence="2 3">
    <name type="scientific">Artemisia annua</name>
    <name type="common">Sweet wormwood</name>
    <dbReference type="NCBI Taxonomy" id="35608"/>
    <lineage>
        <taxon>Eukaryota</taxon>
        <taxon>Viridiplantae</taxon>
        <taxon>Streptophyta</taxon>
        <taxon>Embryophyta</taxon>
        <taxon>Tracheophyta</taxon>
        <taxon>Spermatophyta</taxon>
        <taxon>Magnoliopsida</taxon>
        <taxon>eudicotyledons</taxon>
        <taxon>Gunneridae</taxon>
        <taxon>Pentapetalae</taxon>
        <taxon>asterids</taxon>
        <taxon>campanulids</taxon>
        <taxon>Asterales</taxon>
        <taxon>Asteraceae</taxon>
        <taxon>Asteroideae</taxon>
        <taxon>Anthemideae</taxon>
        <taxon>Artemisiinae</taxon>
        <taxon>Artemisia</taxon>
    </lineage>
</organism>
<evidence type="ECO:0000313" key="2">
    <source>
        <dbReference type="EMBL" id="PWA71159.1"/>
    </source>
</evidence>
<comment type="caution">
    <text evidence="2">The sequence shown here is derived from an EMBL/GenBank/DDBJ whole genome shotgun (WGS) entry which is preliminary data.</text>
</comment>
<dbReference type="AlphaFoldDB" id="A0A2U1NCC0"/>
<feature type="region of interest" description="Disordered" evidence="1">
    <location>
        <begin position="24"/>
        <end position="83"/>
    </location>
</feature>
<dbReference type="EMBL" id="PKPP01003126">
    <property type="protein sequence ID" value="PWA71159.1"/>
    <property type="molecule type" value="Genomic_DNA"/>
</dbReference>
<evidence type="ECO:0000313" key="3">
    <source>
        <dbReference type="Proteomes" id="UP000245207"/>
    </source>
</evidence>
<reference evidence="2 3" key="1">
    <citation type="journal article" date="2018" name="Mol. Plant">
        <title>The genome of Artemisia annua provides insight into the evolution of Asteraceae family and artemisinin biosynthesis.</title>
        <authorList>
            <person name="Shen Q."/>
            <person name="Zhang L."/>
            <person name="Liao Z."/>
            <person name="Wang S."/>
            <person name="Yan T."/>
            <person name="Shi P."/>
            <person name="Liu M."/>
            <person name="Fu X."/>
            <person name="Pan Q."/>
            <person name="Wang Y."/>
            <person name="Lv Z."/>
            <person name="Lu X."/>
            <person name="Zhang F."/>
            <person name="Jiang W."/>
            <person name="Ma Y."/>
            <person name="Chen M."/>
            <person name="Hao X."/>
            <person name="Li L."/>
            <person name="Tang Y."/>
            <person name="Lv G."/>
            <person name="Zhou Y."/>
            <person name="Sun X."/>
            <person name="Brodelius P.E."/>
            <person name="Rose J.K.C."/>
            <person name="Tang K."/>
        </authorList>
    </citation>
    <scope>NUCLEOTIDE SEQUENCE [LARGE SCALE GENOMIC DNA]</scope>
    <source>
        <strain evidence="3">cv. Huhao1</strain>
        <tissue evidence="2">Leaf</tissue>
    </source>
</reference>
<gene>
    <name evidence="2" type="ORF">CTI12_AA269740</name>
</gene>
<sequence length="83" mass="8223">MFETKKQLTAIMKVMQGSPELWSQLMSQMNSHTEVGSGSGAGVGEGGSGEAGSGSPSGSGEASSGSGTDDINVDDHSSDGEGQ</sequence>
<evidence type="ECO:0000256" key="1">
    <source>
        <dbReference type="SAM" id="MobiDB-lite"/>
    </source>
</evidence>
<feature type="compositionally biased region" description="Gly residues" evidence="1">
    <location>
        <begin position="37"/>
        <end position="57"/>
    </location>
</feature>
<proteinExistence type="predicted"/>